<dbReference type="OrthoDB" id="832190at2"/>
<dbReference type="AlphaFoldDB" id="A0A0P0DA91"/>
<accession>A0A0P0DA91</accession>
<gene>
    <name evidence="1" type="ORF">APS56_07245</name>
</gene>
<dbReference type="RefSeq" id="WP_054726617.1">
    <property type="nucleotide sequence ID" value="NZ_CP012898.1"/>
</dbReference>
<dbReference type="PATRIC" id="fig|1736674.3.peg.1480"/>
<organism evidence="1 2">
    <name type="scientific">Pseudalgibacter alginicilyticus</name>
    <dbReference type="NCBI Taxonomy" id="1736674"/>
    <lineage>
        <taxon>Bacteria</taxon>
        <taxon>Pseudomonadati</taxon>
        <taxon>Bacteroidota</taxon>
        <taxon>Flavobacteriia</taxon>
        <taxon>Flavobacteriales</taxon>
        <taxon>Flavobacteriaceae</taxon>
        <taxon>Pseudalgibacter</taxon>
    </lineage>
</organism>
<dbReference type="STRING" id="1736674.APS56_07245"/>
<sequence length="543" mass="62073">MKNRKAKLIIAMGITLLTIVFLSYSQNNKKTNLYSGNINVPYERTINWNTKSKFYDSIVGMWAQKTVEYGPQKGKVDNPRILLAQLHAKTNIPETNKIILNMMPWGISGSSWALNKLGDYDFTCTVLTSILYQFGDHPELLYKETLEHLLNVLLVEDGHKFRTTAPKTLGLFPETENHILMTEGSRYLKNRWLALHGNNDPKYDNISNQMESKLIKFLHKMKTNGLHEFNSMPYIGYTITALLNLEAYASENLRKEARDVLDYMNFCYAIGSYNYKYFPPMRRRYDRANWHKLTTGYHTVFMKAWMSFLPKEKTNFNIGQGQAHALMGACMPYRPADKITKLLFNKGNGYFIKIGHGKNASPEIYAAGVNYLLSAGGVNRGKTSQIVARPITLFINDDAKSLEETFHIFGPGSNFKEWNNTGVYKNFACAAGPVSVPKGQQPIAQNKIWSIYTANENLFLAVFSSKNLGILAVFENEDPKEILLNLEKENSDLEKLKTQFKFSNGSLIIYDVYAPKNKWVIKQVDSTPLDRLYDDWPLIHGEF</sequence>
<name>A0A0P0DA91_9FLAO</name>
<evidence type="ECO:0000313" key="2">
    <source>
        <dbReference type="Proteomes" id="UP000057981"/>
    </source>
</evidence>
<proteinExistence type="predicted"/>
<dbReference type="KEGG" id="ahz:APS56_07245"/>
<keyword evidence="2" id="KW-1185">Reference proteome</keyword>
<dbReference type="EMBL" id="CP012898">
    <property type="protein sequence ID" value="ALJ04929.1"/>
    <property type="molecule type" value="Genomic_DNA"/>
</dbReference>
<evidence type="ECO:0000313" key="1">
    <source>
        <dbReference type="EMBL" id="ALJ04929.1"/>
    </source>
</evidence>
<protein>
    <submittedName>
        <fullName evidence="1">Uncharacterized protein</fullName>
    </submittedName>
</protein>
<dbReference type="Proteomes" id="UP000057981">
    <property type="component" value="Chromosome"/>
</dbReference>
<reference evidence="1 2" key="1">
    <citation type="submission" date="2015-10" db="EMBL/GenBank/DDBJ databases">
        <authorList>
            <person name="Gilbert D.G."/>
        </authorList>
    </citation>
    <scope>NUCLEOTIDE SEQUENCE [LARGE SCALE GENOMIC DNA]</scope>
    <source>
        <strain evidence="2">HZ-22</strain>
    </source>
</reference>